<dbReference type="EMBL" id="JAQQXT010000007">
    <property type="protein sequence ID" value="MDC8772457.1"/>
    <property type="molecule type" value="Genomic_DNA"/>
</dbReference>
<keyword evidence="2" id="KW-1185">Reference proteome</keyword>
<evidence type="ECO:0000313" key="1">
    <source>
        <dbReference type="EMBL" id="MDC8772457.1"/>
    </source>
</evidence>
<organism evidence="1 2">
    <name type="scientific">Roseateles albus</name>
    <dbReference type="NCBI Taxonomy" id="2987525"/>
    <lineage>
        <taxon>Bacteria</taxon>
        <taxon>Pseudomonadati</taxon>
        <taxon>Pseudomonadota</taxon>
        <taxon>Betaproteobacteria</taxon>
        <taxon>Burkholderiales</taxon>
        <taxon>Sphaerotilaceae</taxon>
        <taxon>Roseateles</taxon>
    </lineage>
</organism>
<accession>A0ABT5KGD5</accession>
<dbReference type="Proteomes" id="UP001221189">
    <property type="component" value="Unassembled WGS sequence"/>
</dbReference>
<protein>
    <submittedName>
        <fullName evidence="1">Uncharacterized protein</fullName>
    </submittedName>
</protein>
<evidence type="ECO:0000313" key="2">
    <source>
        <dbReference type="Proteomes" id="UP001221189"/>
    </source>
</evidence>
<dbReference type="RefSeq" id="WP_273600645.1">
    <property type="nucleotide sequence ID" value="NZ_JAQQXT010000007.1"/>
</dbReference>
<gene>
    <name evidence="1" type="ORF">PRZ03_12820</name>
</gene>
<reference evidence="1 2" key="1">
    <citation type="submission" date="2022-10" db="EMBL/GenBank/DDBJ databases">
        <title>Paucibacter sp. hw1 Genome sequencing.</title>
        <authorList>
            <person name="Park S."/>
        </authorList>
    </citation>
    <scope>NUCLEOTIDE SEQUENCE [LARGE SCALE GENOMIC DNA]</scope>
    <source>
        <strain evidence="2">hw1</strain>
    </source>
</reference>
<comment type="caution">
    <text evidence="1">The sequence shown here is derived from an EMBL/GenBank/DDBJ whole genome shotgun (WGS) entry which is preliminary data.</text>
</comment>
<sequence length="396" mass="45246">MSNIFKSANRNITTESTFNDLELYANSKSSKGFYVDILNKIEELLMFSLVNFTDPKVSHFTIDEPNQDKLQELRKDLARFLASRAKTKGTKETKFLYLATLEIRPKNKQEHLHLAFFFDGLNTKDLNLLEERLAKFSNSNKAKLNHRRLDCLPLDIYTETGEIKYNKRGNFARKGSTAWHELRTDSIDAFKRLSYLAKVYSKAKDYHLSSSRLPSKLAAKPFEAPAASLQTKSIPIQLKGLELAVEPSKAAQEDSKILAPLDNPKRLHSPVLLIYQRQLDMKFKVWLRYDLQTYSFKGEKEIDKNLVIQELLAIPSLYRFKVLAGSTEPTSVTPERALAILRQAPGHSLKGRELTFQAPTMPTGRGRTIDKNRCQPKATDWQKPSIQLVAPVRAHH</sequence>
<name>A0ABT5KGD5_9BURK</name>
<proteinExistence type="predicted"/>